<evidence type="ECO:0000313" key="2">
    <source>
        <dbReference type="Proteomes" id="UP000007431"/>
    </source>
</evidence>
<dbReference type="GeneID" id="9592491"/>
<dbReference type="RefSeq" id="XP_003031231.1">
    <property type="nucleotide sequence ID" value="XM_003031185.1"/>
</dbReference>
<dbReference type="OrthoDB" id="10434592at2759"/>
<feature type="non-terminal residue" evidence="1">
    <location>
        <position position="83"/>
    </location>
</feature>
<sequence>MLGNLCNKYPIPGRYRSFGAIAFLDEERTLVDYVIALVDLRSSKPSERQLPTPEVVEMIADELEFEGPAREPRWYKLADLDYY</sequence>
<dbReference type="AlphaFoldDB" id="D8Q6Z8"/>
<organism evidence="2">
    <name type="scientific">Schizophyllum commune (strain H4-8 / FGSC 9210)</name>
    <name type="common">Split gill fungus</name>
    <dbReference type="NCBI Taxonomy" id="578458"/>
    <lineage>
        <taxon>Eukaryota</taxon>
        <taxon>Fungi</taxon>
        <taxon>Dikarya</taxon>
        <taxon>Basidiomycota</taxon>
        <taxon>Agaricomycotina</taxon>
        <taxon>Agaricomycetes</taxon>
        <taxon>Agaricomycetidae</taxon>
        <taxon>Agaricales</taxon>
        <taxon>Schizophyllaceae</taxon>
        <taxon>Schizophyllum</taxon>
    </lineage>
</organism>
<keyword evidence="2" id="KW-1185">Reference proteome</keyword>
<dbReference type="HOGENOM" id="CLU_2543893_0_0_1"/>
<dbReference type="Proteomes" id="UP000007431">
    <property type="component" value="Unassembled WGS sequence"/>
</dbReference>
<dbReference type="EMBL" id="GL377307">
    <property type="protein sequence ID" value="EFI96328.1"/>
    <property type="molecule type" value="Genomic_DNA"/>
</dbReference>
<dbReference type="InParanoid" id="D8Q6Z8"/>
<evidence type="ECO:0000313" key="1">
    <source>
        <dbReference type="EMBL" id="EFI96328.1"/>
    </source>
</evidence>
<gene>
    <name evidence="1" type="ORF">SCHCODRAFT_109577</name>
</gene>
<protein>
    <submittedName>
        <fullName evidence="1">Expressed protein</fullName>
    </submittedName>
</protein>
<accession>D8Q6Z8</accession>
<reference evidence="1 2" key="1">
    <citation type="journal article" date="2010" name="Nat. Biotechnol.">
        <title>Genome sequence of the model mushroom Schizophyllum commune.</title>
        <authorList>
            <person name="Ohm R.A."/>
            <person name="de Jong J.F."/>
            <person name="Lugones L.G."/>
            <person name="Aerts A."/>
            <person name="Kothe E."/>
            <person name="Stajich J.E."/>
            <person name="de Vries R.P."/>
            <person name="Record E."/>
            <person name="Levasseur A."/>
            <person name="Baker S.E."/>
            <person name="Bartholomew K.A."/>
            <person name="Coutinho P.M."/>
            <person name="Erdmann S."/>
            <person name="Fowler T.J."/>
            <person name="Gathman A.C."/>
            <person name="Lombard V."/>
            <person name="Henrissat B."/>
            <person name="Knabe N."/>
            <person name="Kuees U."/>
            <person name="Lilly W.W."/>
            <person name="Lindquist E."/>
            <person name="Lucas S."/>
            <person name="Magnuson J.K."/>
            <person name="Piumi F."/>
            <person name="Raudaskoski M."/>
            <person name="Salamov A."/>
            <person name="Schmutz J."/>
            <person name="Schwarze F.W.M.R."/>
            <person name="vanKuyk P.A."/>
            <person name="Horton J.S."/>
            <person name="Grigoriev I.V."/>
            <person name="Woesten H.A.B."/>
        </authorList>
    </citation>
    <scope>NUCLEOTIDE SEQUENCE [LARGE SCALE GENOMIC DNA]</scope>
    <source>
        <strain evidence="2">H4-8 / FGSC 9210</strain>
    </source>
</reference>
<dbReference type="VEuPathDB" id="FungiDB:SCHCODRAFT_02629832"/>
<proteinExistence type="predicted"/>
<dbReference type="KEGG" id="scm:SCHCO_02629832"/>
<name>D8Q6Z8_SCHCM</name>